<keyword evidence="3" id="KW-0813">Transport</keyword>
<feature type="transmembrane region" description="Helical" evidence="7">
    <location>
        <begin position="159"/>
        <end position="178"/>
    </location>
</feature>
<keyword evidence="6 7" id="KW-0472">Membrane</keyword>
<feature type="transmembrane region" description="Helical" evidence="7">
    <location>
        <begin position="184"/>
        <end position="201"/>
    </location>
</feature>
<feature type="transmembrane region" description="Helical" evidence="7">
    <location>
        <begin position="98"/>
        <end position="114"/>
    </location>
</feature>
<dbReference type="eggNOG" id="COG2233">
    <property type="taxonomic scope" value="Bacteria"/>
</dbReference>
<feature type="transmembrane region" description="Helical" evidence="7">
    <location>
        <begin position="58"/>
        <end position="91"/>
    </location>
</feature>
<dbReference type="Pfam" id="PF00860">
    <property type="entry name" value="Xan_ur_permease"/>
    <property type="match status" value="1"/>
</dbReference>
<keyword evidence="4 7" id="KW-0812">Transmembrane</keyword>
<protein>
    <submittedName>
        <fullName evidence="8">Xanthine/uracil permease</fullName>
    </submittedName>
</protein>
<keyword evidence="5 7" id="KW-1133">Transmembrane helix</keyword>
<dbReference type="GO" id="GO:0005886">
    <property type="term" value="C:plasma membrane"/>
    <property type="evidence" value="ECO:0007669"/>
    <property type="project" value="TreeGrafter"/>
</dbReference>
<evidence type="ECO:0000256" key="3">
    <source>
        <dbReference type="ARBA" id="ARBA00022448"/>
    </source>
</evidence>
<proteinExistence type="inferred from homology"/>
<evidence type="ECO:0000256" key="7">
    <source>
        <dbReference type="SAM" id="Phobius"/>
    </source>
</evidence>
<feature type="transmembrane region" description="Helical" evidence="7">
    <location>
        <begin position="208"/>
        <end position="227"/>
    </location>
</feature>
<organism evidence="8 9">
    <name type="scientific">Saccharopolyspora erythraea (strain ATCC 11635 / DSM 40517 / JCM 4748 / NBRC 13426 / NCIMB 8594 / NRRL 2338)</name>
    <dbReference type="NCBI Taxonomy" id="405948"/>
    <lineage>
        <taxon>Bacteria</taxon>
        <taxon>Bacillati</taxon>
        <taxon>Actinomycetota</taxon>
        <taxon>Actinomycetes</taxon>
        <taxon>Pseudonocardiales</taxon>
        <taxon>Pseudonocardiaceae</taxon>
        <taxon>Saccharopolyspora</taxon>
    </lineage>
</organism>
<evidence type="ECO:0000256" key="6">
    <source>
        <dbReference type="ARBA" id="ARBA00023136"/>
    </source>
</evidence>
<evidence type="ECO:0000313" key="9">
    <source>
        <dbReference type="Proteomes" id="UP000006728"/>
    </source>
</evidence>
<keyword evidence="9" id="KW-1185">Reference proteome</keyword>
<feature type="transmembrane region" description="Helical" evidence="7">
    <location>
        <begin position="247"/>
        <end position="268"/>
    </location>
</feature>
<feature type="transmembrane region" description="Helical" evidence="7">
    <location>
        <begin position="326"/>
        <end position="345"/>
    </location>
</feature>
<dbReference type="PANTHER" id="PTHR42810">
    <property type="entry name" value="PURINE PERMEASE C1399.01C-RELATED"/>
    <property type="match status" value="1"/>
</dbReference>
<sequence>MSLHTVARSPSERGSRERNDVALWTVHGNGRHLLGDAVVTSEERLSWPLTFGLGVQHLFAMFGMTTLVPLVTGFPVTTTLLLSGVGTLLFVVVTRNRIPSYLGASAAFVVPLVVASETGGASPATLLGGIMVVGLVVTAVGVAVKALGVRLLESSMPPIVTGAVVLMIGLSLAPQSVASVDKQPVAAALTLGTVVLATVASRGLLARASVLLGVLIGWAYAAVTFQLDEARLTALRDAPWFGPPDLIAPQVHLSVVPYVLPLVIVLVAEHVGHLKAVAALTGRNLDGSVGDALIGGGLATTLSGSVGGSALSSYAANVGVMAATRVYSTAACVVAAGASVVLSFSPKLAALINTIPLGVLGGATLVLFGMLAMVGVRIWLDAGVDFVDPVNVAVLGTAIIAGVGDLTLSIGALRITGVVWGSVGIVLLYPLLRRLADARRSS</sequence>
<gene>
    <name evidence="8" type="primary">ycdG</name>
    <name evidence="8" type="ordered locus">SACE_5876</name>
</gene>
<comment type="similarity">
    <text evidence="2">Belongs to the nucleobase:cation symporter-2 (NCS2) (TC 2.A.40) family.</text>
</comment>
<dbReference type="InterPro" id="IPR006043">
    <property type="entry name" value="NCS2"/>
</dbReference>
<dbReference type="PANTHER" id="PTHR42810:SF4">
    <property type="entry name" value="URIC ACID TRANSPORTER UACT"/>
    <property type="match status" value="1"/>
</dbReference>
<feature type="transmembrane region" description="Helical" evidence="7">
    <location>
        <begin position="289"/>
        <end position="314"/>
    </location>
</feature>
<evidence type="ECO:0000256" key="4">
    <source>
        <dbReference type="ARBA" id="ARBA00022692"/>
    </source>
</evidence>
<evidence type="ECO:0000256" key="5">
    <source>
        <dbReference type="ARBA" id="ARBA00022989"/>
    </source>
</evidence>
<feature type="transmembrane region" description="Helical" evidence="7">
    <location>
        <begin position="412"/>
        <end position="432"/>
    </location>
</feature>
<name>A4FLY4_SACEN</name>
<dbReference type="Proteomes" id="UP000006728">
    <property type="component" value="Chromosome"/>
</dbReference>
<accession>A4FLY4</accession>
<feature type="transmembrane region" description="Helical" evidence="7">
    <location>
        <begin position="357"/>
        <end position="380"/>
    </location>
</feature>
<comment type="subcellular location">
    <subcellularLocation>
        <location evidence="1">Membrane</location>
        <topology evidence="1">Multi-pass membrane protein</topology>
    </subcellularLocation>
</comment>
<reference evidence="8 9" key="1">
    <citation type="journal article" date="2007" name="Nat. Biotechnol.">
        <title>Complete genome sequence of the erythromycin-producing bacterium Saccharopolyspora erythraea NRRL23338.</title>
        <authorList>
            <person name="Oliynyk M."/>
            <person name="Samborskyy M."/>
            <person name="Lester J.B."/>
            <person name="Mironenko T."/>
            <person name="Scott N."/>
            <person name="Dickens S."/>
            <person name="Haydock S.F."/>
            <person name="Leadlay P.F."/>
        </authorList>
    </citation>
    <scope>NUCLEOTIDE SEQUENCE [LARGE SCALE GENOMIC DNA]</scope>
    <source>
        <strain evidence="9">ATCC 11635 / DSM 40517 / JCM 4748 / NBRC 13426 / NCIMB 8594 / NRRL 2338</strain>
    </source>
</reference>
<dbReference type="STRING" id="405948.SACE_5876"/>
<dbReference type="GO" id="GO:0042907">
    <property type="term" value="F:xanthine transmembrane transporter activity"/>
    <property type="evidence" value="ECO:0007669"/>
    <property type="project" value="TreeGrafter"/>
</dbReference>
<dbReference type="EMBL" id="AM420293">
    <property type="protein sequence ID" value="CAM05059.1"/>
    <property type="molecule type" value="Genomic_DNA"/>
</dbReference>
<dbReference type="AlphaFoldDB" id="A4FLY4"/>
<evidence type="ECO:0000313" key="8">
    <source>
        <dbReference type="EMBL" id="CAM05059.1"/>
    </source>
</evidence>
<evidence type="ECO:0000256" key="1">
    <source>
        <dbReference type="ARBA" id="ARBA00004141"/>
    </source>
</evidence>
<feature type="transmembrane region" description="Helical" evidence="7">
    <location>
        <begin position="126"/>
        <end position="147"/>
    </location>
</feature>
<dbReference type="HOGENOM" id="CLU_017959_1_1_11"/>
<dbReference type="KEGG" id="sen:SACE_5876"/>
<evidence type="ECO:0000256" key="2">
    <source>
        <dbReference type="ARBA" id="ARBA00008821"/>
    </source>
</evidence>